<protein>
    <submittedName>
        <fullName evidence="6">Uncharacterized protein</fullName>
    </submittedName>
</protein>
<feature type="compositionally biased region" description="Low complexity" evidence="5">
    <location>
        <begin position="66"/>
        <end position="83"/>
    </location>
</feature>
<dbReference type="GO" id="GO:0003677">
    <property type="term" value="F:DNA binding"/>
    <property type="evidence" value="ECO:0007669"/>
    <property type="project" value="UniProtKB-KW"/>
</dbReference>
<dbReference type="Pfam" id="PF11951">
    <property type="entry name" value="Fungal_trans_2"/>
    <property type="match status" value="1"/>
</dbReference>
<dbReference type="PROSITE" id="PS50048">
    <property type="entry name" value="ZN2_CY6_FUNGAL_2"/>
    <property type="match status" value="1"/>
</dbReference>
<feature type="compositionally biased region" description="Low complexity" evidence="5">
    <location>
        <begin position="92"/>
        <end position="103"/>
    </location>
</feature>
<keyword evidence="4" id="KW-0539">Nucleus</keyword>
<dbReference type="SUPFAM" id="SSF57701">
    <property type="entry name" value="Zn2/Cys6 DNA-binding domain"/>
    <property type="match status" value="1"/>
</dbReference>
<dbReference type="Gene3D" id="4.10.240.10">
    <property type="entry name" value="Zn(2)-C6 fungal-type DNA-binding domain"/>
    <property type="match status" value="1"/>
</dbReference>
<evidence type="ECO:0000256" key="1">
    <source>
        <dbReference type="ARBA" id="ARBA00023015"/>
    </source>
</evidence>
<dbReference type="InterPro" id="IPR053175">
    <property type="entry name" value="DHMBA_Reg_Transcription_Factor"/>
</dbReference>
<accession>A0A9W9GYS4</accession>
<keyword evidence="7" id="KW-1185">Reference proteome</keyword>
<dbReference type="InterPro" id="IPR021858">
    <property type="entry name" value="Fun_TF"/>
</dbReference>
<evidence type="ECO:0000256" key="2">
    <source>
        <dbReference type="ARBA" id="ARBA00023125"/>
    </source>
</evidence>
<dbReference type="PANTHER" id="PTHR38791">
    <property type="entry name" value="ZN(II)2CYS6 TRANSCRIPTION FACTOR (EUROFUNG)-RELATED-RELATED"/>
    <property type="match status" value="1"/>
</dbReference>
<dbReference type="CDD" id="cd00067">
    <property type="entry name" value="GAL4"/>
    <property type="match status" value="1"/>
</dbReference>
<dbReference type="Pfam" id="PF00172">
    <property type="entry name" value="Zn_clus"/>
    <property type="match status" value="1"/>
</dbReference>
<reference evidence="6" key="2">
    <citation type="journal article" date="2023" name="IMA Fungus">
        <title>Comparative genomic study of the Penicillium genus elucidates a diverse pangenome and 15 lateral gene transfer events.</title>
        <authorList>
            <person name="Petersen C."/>
            <person name="Sorensen T."/>
            <person name="Nielsen M.R."/>
            <person name="Sondergaard T.E."/>
            <person name="Sorensen J.L."/>
            <person name="Fitzpatrick D.A."/>
            <person name="Frisvad J.C."/>
            <person name="Nielsen K.L."/>
        </authorList>
    </citation>
    <scope>NUCLEOTIDE SEQUENCE</scope>
    <source>
        <strain evidence="6">IBT 21472</strain>
    </source>
</reference>
<comment type="caution">
    <text evidence="6">The sequence shown here is derived from an EMBL/GenBank/DDBJ whole genome shotgun (WGS) entry which is preliminary data.</text>
</comment>
<evidence type="ECO:0000313" key="6">
    <source>
        <dbReference type="EMBL" id="KAJ5308000.1"/>
    </source>
</evidence>
<dbReference type="GO" id="GO:0008270">
    <property type="term" value="F:zinc ion binding"/>
    <property type="evidence" value="ECO:0007669"/>
    <property type="project" value="InterPro"/>
</dbReference>
<evidence type="ECO:0000313" key="7">
    <source>
        <dbReference type="Proteomes" id="UP001147746"/>
    </source>
</evidence>
<gene>
    <name evidence="6" type="ORF">N7476_008656</name>
</gene>
<organism evidence="6 7">
    <name type="scientific">Penicillium atrosanguineum</name>
    <dbReference type="NCBI Taxonomy" id="1132637"/>
    <lineage>
        <taxon>Eukaryota</taxon>
        <taxon>Fungi</taxon>
        <taxon>Dikarya</taxon>
        <taxon>Ascomycota</taxon>
        <taxon>Pezizomycotina</taxon>
        <taxon>Eurotiomycetes</taxon>
        <taxon>Eurotiomycetidae</taxon>
        <taxon>Eurotiales</taxon>
        <taxon>Aspergillaceae</taxon>
        <taxon>Penicillium</taxon>
    </lineage>
</organism>
<feature type="region of interest" description="Disordered" evidence="5">
    <location>
        <begin position="57"/>
        <end position="113"/>
    </location>
</feature>
<sequence length="641" mass="71183">MTKGCYTCRRRRIICDNGQPTCRKCHDAGKECLGYQKPLVWVKGGVASRGKMMGRSFDDVKKPAESSTSQPSSQSQTSAVSDTGFGFFSIAESSPDSESPGSGTHTSPEDDTWALEPSEDMALGTGDAESLLNFNLPEESDNRAVHVPRDTGQSLYIPAPWGLVDPLLKDLSQNSRFYLYHYNQNMAEDFVVYDQTKNPWRDIIALVSTSPVLAHGLSAMGALHYSLATNADSSVMPWTSYNPAPGAIQMSSEEIESMVMPASSRKPTSQPYQHFLEFKQRTLGQLSKDLGNPAMQNDDRTLAAIVVLALLDLFESGSGAWSYHIEGAKKLLRSRPENELGKGILQGLETFAIDGCLIMEIMGSTLARPGVLSKPFYSDTLRPAMLKRLEVTSWVGCPAYLLEVIFFVHGLWYPDSDATTNPQPTALPESMHQDQGITLESLVALLQGIRNFDPAAWAQEMQAYYFISDLSYRTALAASYKAAVYLYTSRVLSRPRQGFSPPWTDLGTPADHPLMCAELITQICAIPASDPHFKCLIWPTFIAGAECPRSQRALILEKLGALYKAVTSVNVRNAAWVLRLLWEKHGTKRSKHYQDLSSGFVGEQMEHGTFEYANDSYNDELDSTFDWIDEMDESRLDWLFI</sequence>
<evidence type="ECO:0000256" key="4">
    <source>
        <dbReference type="ARBA" id="ARBA00023242"/>
    </source>
</evidence>
<dbReference type="SMART" id="SM00066">
    <property type="entry name" value="GAL4"/>
    <property type="match status" value="1"/>
</dbReference>
<evidence type="ECO:0000256" key="3">
    <source>
        <dbReference type="ARBA" id="ARBA00023163"/>
    </source>
</evidence>
<dbReference type="PANTHER" id="PTHR38791:SF11">
    <property type="entry name" value="ZN(II)2CYS6 TRANSCRIPTION FACTOR (EUROFUNG)"/>
    <property type="match status" value="1"/>
</dbReference>
<reference evidence="6" key="1">
    <citation type="submission" date="2022-12" db="EMBL/GenBank/DDBJ databases">
        <authorList>
            <person name="Petersen C."/>
        </authorList>
    </citation>
    <scope>NUCLEOTIDE SEQUENCE</scope>
    <source>
        <strain evidence="6">IBT 21472</strain>
    </source>
</reference>
<evidence type="ECO:0000256" key="5">
    <source>
        <dbReference type="SAM" id="MobiDB-lite"/>
    </source>
</evidence>
<dbReference type="Proteomes" id="UP001147746">
    <property type="component" value="Unassembled WGS sequence"/>
</dbReference>
<dbReference type="GO" id="GO:0000981">
    <property type="term" value="F:DNA-binding transcription factor activity, RNA polymerase II-specific"/>
    <property type="evidence" value="ECO:0007669"/>
    <property type="project" value="InterPro"/>
</dbReference>
<dbReference type="InterPro" id="IPR036864">
    <property type="entry name" value="Zn2-C6_fun-type_DNA-bd_sf"/>
</dbReference>
<name>A0A9W9GYS4_9EURO</name>
<dbReference type="PROSITE" id="PS00463">
    <property type="entry name" value="ZN2_CY6_FUNGAL_1"/>
    <property type="match status" value="1"/>
</dbReference>
<keyword evidence="2" id="KW-0238">DNA-binding</keyword>
<dbReference type="InterPro" id="IPR001138">
    <property type="entry name" value="Zn2Cys6_DnaBD"/>
</dbReference>
<keyword evidence="3" id="KW-0804">Transcription</keyword>
<keyword evidence="1" id="KW-0805">Transcription regulation</keyword>
<dbReference type="EMBL" id="JAPZBO010000008">
    <property type="protein sequence ID" value="KAJ5308000.1"/>
    <property type="molecule type" value="Genomic_DNA"/>
</dbReference>
<proteinExistence type="predicted"/>
<dbReference type="AlphaFoldDB" id="A0A9W9GYS4"/>